<dbReference type="KEGG" id="oaa:107547149"/>
<dbReference type="GO" id="GO:0005765">
    <property type="term" value="C:lysosomal membrane"/>
    <property type="evidence" value="ECO:0007669"/>
    <property type="project" value="UniProtKB-SubCell"/>
</dbReference>
<feature type="transmembrane region" description="Helical" evidence="11">
    <location>
        <begin position="12"/>
        <end position="33"/>
    </location>
</feature>
<dbReference type="GeneTree" id="ENSGT00940000158851"/>
<dbReference type="FunCoup" id="A0A6I8NRB2">
    <property type="interactions" value="113"/>
</dbReference>
<evidence type="ECO:0000256" key="4">
    <source>
        <dbReference type="ARBA" id="ARBA00022989"/>
    </source>
</evidence>
<keyword evidence="3 11" id="KW-0812">Transmembrane</keyword>
<sequence>MSCFSFLKILMILFNLAIFLGGGALLGLGIWVTVDGASFLKIFGSVSASAMQFVNVGYFLIAAGCVLMSLGFLGCCGAHRESKCLLITFFSILLIIFVAEIAVAVVVLVYTSLAEILLQNLVVPMIKKEYGVQKDITQAWNSTMEGLHCCGFNNYTDFKDSPFNKEHNSFPTYCCSSTNNSCTENMAETANVKGCFKQLLLDIQKNASVVGGVAAGIGAVEVSLPRNLAVPLRKERNRSEEQVPWILPRRSFNLDELRIRCQFPPVCVLPPCVHVYMCVSDVCFPLLTPVCKGLREVKSSMM</sequence>
<evidence type="ECO:0000256" key="5">
    <source>
        <dbReference type="ARBA" id="ARBA00023136"/>
    </source>
</evidence>
<comment type="subcellular location">
    <subcellularLocation>
        <location evidence="1">Lysosome membrane</location>
        <topology evidence="1">Multi-pass membrane protein</topology>
    </subcellularLocation>
</comment>
<evidence type="ECO:0000256" key="6">
    <source>
        <dbReference type="ARBA" id="ARBA00023180"/>
    </source>
</evidence>
<evidence type="ECO:0000256" key="9">
    <source>
        <dbReference type="ARBA" id="ARBA00046464"/>
    </source>
</evidence>
<evidence type="ECO:0000256" key="1">
    <source>
        <dbReference type="ARBA" id="ARBA00004155"/>
    </source>
</evidence>
<organism evidence="12 13">
    <name type="scientific">Ornithorhynchus anatinus</name>
    <name type="common">Duckbill platypus</name>
    <dbReference type="NCBI Taxonomy" id="9258"/>
    <lineage>
        <taxon>Eukaryota</taxon>
        <taxon>Metazoa</taxon>
        <taxon>Chordata</taxon>
        <taxon>Craniata</taxon>
        <taxon>Vertebrata</taxon>
        <taxon>Euteleostomi</taxon>
        <taxon>Mammalia</taxon>
        <taxon>Monotremata</taxon>
        <taxon>Ornithorhynchidae</taxon>
        <taxon>Ornithorhynchus</taxon>
    </lineage>
</organism>
<name>A0A6I8NRB2_ORNAN</name>
<dbReference type="SUPFAM" id="SSF48652">
    <property type="entry name" value="Tetraspanin"/>
    <property type="match status" value="1"/>
</dbReference>
<dbReference type="PROSITE" id="PS00421">
    <property type="entry name" value="TM4_1"/>
    <property type="match status" value="1"/>
</dbReference>
<feature type="transmembrane region" description="Helical" evidence="11">
    <location>
        <begin position="53"/>
        <end position="73"/>
    </location>
</feature>
<dbReference type="AlphaFoldDB" id="A0A6I8NRB2"/>
<keyword evidence="6" id="KW-0325">Glycoprotein</keyword>
<dbReference type="InterPro" id="IPR008952">
    <property type="entry name" value="Tetraspanin_EC2_sf"/>
</dbReference>
<reference evidence="12" key="3">
    <citation type="submission" date="2025-09" db="UniProtKB">
        <authorList>
            <consortium name="Ensembl"/>
        </authorList>
    </citation>
    <scope>IDENTIFICATION</scope>
    <source>
        <strain evidence="12">Glennie</strain>
    </source>
</reference>
<keyword evidence="13" id="KW-1185">Reference proteome</keyword>
<dbReference type="Pfam" id="PF00335">
    <property type="entry name" value="Tetraspanin"/>
    <property type="match status" value="1"/>
</dbReference>
<protein>
    <recommendedName>
        <fullName evidence="8">Tetraspanin-1</fullName>
    </recommendedName>
</protein>
<dbReference type="Proteomes" id="UP000002279">
    <property type="component" value="Chromosome 18"/>
</dbReference>
<dbReference type="Bgee" id="ENSOANG00000036921">
    <property type="expression patterns" value="Expressed in adult mammalian kidney and 2 other cell types or tissues"/>
</dbReference>
<evidence type="ECO:0000313" key="12">
    <source>
        <dbReference type="Ensembl" id="ENSOANP00000043769.1"/>
    </source>
</evidence>
<accession>A0A6I8NRB2</accession>
<reference evidence="12" key="2">
    <citation type="submission" date="2025-08" db="UniProtKB">
        <authorList>
            <consortium name="Ensembl"/>
        </authorList>
    </citation>
    <scope>IDENTIFICATION</scope>
    <source>
        <strain evidence="12">Glennie</strain>
    </source>
</reference>
<dbReference type="GO" id="GO:0005886">
    <property type="term" value="C:plasma membrane"/>
    <property type="evidence" value="ECO:0000318"/>
    <property type="project" value="GO_Central"/>
</dbReference>
<dbReference type="PANTHER" id="PTHR19282:SF216">
    <property type="entry name" value="TETRASPANIN-1"/>
    <property type="match status" value="1"/>
</dbReference>
<evidence type="ECO:0000256" key="7">
    <source>
        <dbReference type="ARBA" id="ARBA00023228"/>
    </source>
</evidence>
<dbReference type="InterPro" id="IPR018499">
    <property type="entry name" value="Tetraspanin/Peripherin"/>
</dbReference>
<proteinExistence type="inferred from homology"/>
<dbReference type="Ensembl" id="ENSOANT00000064463.1">
    <property type="protein sequence ID" value="ENSOANP00000043769.1"/>
    <property type="gene ID" value="ENSOANG00000036921.1"/>
</dbReference>
<comment type="similarity">
    <text evidence="2">Belongs to the tetraspanin (TM4SF) family.</text>
</comment>
<dbReference type="PRINTS" id="PR00259">
    <property type="entry name" value="TMFOUR"/>
</dbReference>
<comment type="subunit">
    <text evidence="9">Interacts with SLC19A2. Interacts with NTRK1/TRKA.</text>
</comment>
<keyword evidence="4 11" id="KW-1133">Transmembrane helix</keyword>
<evidence type="ECO:0000256" key="2">
    <source>
        <dbReference type="ARBA" id="ARBA00006840"/>
    </source>
</evidence>
<evidence type="ECO:0000256" key="10">
    <source>
        <dbReference type="ARBA" id="ARBA00054958"/>
    </source>
</evidence>
<dbReference type="FunFam" id="1.10.1450.10:FF:000020">
    <property type="entry name" value="Tetraspanin"/>
    <property type="match status" value="1"/>
</dbReference>
<dbReference type="RefSeq" id="XP_028938967.1">
    <property type="nucleotide sequence ID" value="XM_029083134.2"/>
</dbReference>
<gene>
    <name evidence="12" type="primary">LOC107547149</name>
</gene>
<dbReference type="Gene3D" id="1.10.1450.10">
    <property type="entry name" value="Tetraspanin"/>
    <property type="match status" value="1"/>
</dbReference>
<dbReference type="CDD" id="cd03156">
    <property type="entry name" value="uroplakin_I_like_LEL"/>
    <property type="match status" value="1"/>
</dbReference>
<reference evidence="12 13" key="1">
    <citation type="journal article" date="2008" name="Nature">
        <title>Genome analysis of the platypus reveals unique signatures of evolution.</title>
        <authorList>
            <person name="Warren W.C."/>
            <person name="Hillier L.W."/>
            <person name="Marshall Graves J.A."/>
            <person name="Birney E."/>
            <person name="Ponting C.P."/>
            <person name="Grutzner F."/>
            <person name="Belov K."/>
            <person name="Miller W."/>
            <person name="Clarke L."/>
            <person name="Chinwalla A.T."/>
            <person name="Yang S.P."/>
            <person name="Heger A."/>
            <person name="Locke D.P."/>
            <person name="Miethke P."/>
            <person name="Waters P.D."/>
            <person name="Veyrunes F."/>
            <person name="Fulton L."/>
            <person name="Fulton B."/>
            <person name="Graves T."/>
            <person name="Wallis J."/>
            <person name="Puente X.S."/>
            <person name="Lopez-Otin C."/>
            <person name="Ordonez G.R."/>
            <person name="Eichler E.E."/>
            <person name="Chen L."/>
            <person name="Cheng Z."/>
            <person name="Deakin J.E."/>
            <person name="Alsop A."/>
            <person name="Thompson K."/>
            <person name="Kirby P."/>
            <person name="Papenfuss A.T."/>
            <person name="Wakefield M.J."/>
            <person name="Olender T."/>
            <person name="Lancet D."/>
            <person name="Huttley G.A."/>
            <person name="Smit A.F."/>
            <person name="Pask A."/>
            <person name="Temple-Smith P."/>
            <person name="Batzer M.A."/>
            <person name="Walker J.A."/>
            <person name="Konkel M.K."/>
            <person name="Harris R.S."/>
            <person name="Whittington C.M."/>
            <person name="Wong E.S."/>
            <person name="Gemmell N.J."/>
            <person name="Buschiazzo E."/>
            <person name="Vargas Jentzsch I.M."/>
            <person name="Merkel A."/>
            <person name="Schmitz J."/>
            <person name="Zemann A."/>
            <person name="Churakov G."/>
            <person name="Kriegs J.O."/>
            <person name="Brosius J."/>
            <person name="Murchison E.P."/>
            <person name="Sachidanandam R."/>
            <person name="Smith C."/>
            <person name="Hannon G.J."/>
            <person name="Tsend-Ayush E."/>
            <person name="McMillan D."/>
            <person name="Attenborough R."/>
            <person name="Rens W."/>
            <person name="Ferguson-Smith M."/>
            <person name="Lefevre C.M."/>
            <person name="Sharp J.A."/>
            <person name="Nicholas K.R."/>
            <person name="Ray D.A."/>
            <person name="Kube M."/>
            <person name="Reinhardt R."/>
            <person name="Pringle T.H."/>
            <person name="Taylor J."/>
            <person name="Jones R.C."/>
            <person name="Nixon B."/>
            <person name="Dacheux J.L."/>
            <person name="Niwa H."/>
            <person name="Sekita Y."/>
            <person name="Huang X."/>
            <person name="Stark A."/>
            <person name="Kheradpour P."/>
            <person name="Kellis M."/>
            <person name="Flicek P."/>
            <person name="Chen Y."/>
            <person name="Webber C."/>
            <person name="Hardison R."/>
            <person name="Nelson J."/>
            <person name="Hallsworth-Pepin K."/>
            <person name="Delehaunty K."/>
            <person name="Markovic C."/>
            <person name="Minx P."/>
            <person name="Feng Y."/>
            <person name="Kremitzki C."/>
            <person name="Mitreva M."/>
            <person name="Glasscock J."/>
            <person name="Wylie T."/>
            <person name="Wohldmann P."/>
            <person name="Thiru P."/>
            <person name="Nhan M.N."/>
            <person name="Pohl C.S."/>
            <person name="Smith S.M."/>
            <person name="Hou S."/>
            <person name="Nefedov M."/>
            <person name="de Jong P.J."/>
            <person name="Renfree M.B."/>
            <person name="Mardis E.R."/>
            <person name="Wilson R.K."/>
        </authorList>
    </citation>
    <scope>NUCLEOTIDE SEQUENCE [LARGE SCALE GENOMIC DNA]</scope>
    <source>
        <strain evidence="12 13">Glennie</strain>
    </source>
</reference>
<evidence type="ECO:0000256" key="8">
    <source>
        <dbReference type="ARBA" id="ARBA00039676"/>
    </source>
</evidence>
<dbReference type="InterPro" id="IPR018503">
    <property type="entry name" value="Tetraspanin_CS"/>
</dbReference>
<dbReference type="PANTHER" id="PTHR19282">
    <property type="entry name" value="TETRASPANIN"/>
    <property type="match status" value="1"/>
</dbReference>
<evidence type="ECO:0000256" key="3">
    <source>
        <dbReference type="ARBA" id="ARBA00022692"/>
    </source>
</evidence>
<evidence type="ECO:0000313" key="13">
    <source>
        <dbReference type="Proteomes" id="UP000002279"/>
    </source>
</evidence>
<dbReference type="GeneID" id="107547149"/>
<keyword evidence="5 11" id="KW-0472">Membrane</keyword>
<dbReference type="OrthoDB" id="6134317at2759"/>
<evidence type="ECO:0000256" key="11">
    <source>
        <dbReference type="SAM" id="Phobius"/>
    </source>
</evidence>
<keyword evidence="7" id="KW-0458">Lysosome</keyword>
<dbReference type="InParanoid" id="A0A6I8NRB2"/>
<comment type="function">
    <text evidence="10">Structural component of specialized membrane microdomains known as tetraspanin-enriched microdomains (TERMs), which act as platforms for receptor clustering and signaling. Participates thereby in diverse biological functions such as cell signal transduction, adhesion, migration and protein trafficking. Regulates neuronal differentiation in response to NGF by facilitating NGF-mediated activation of NTRK1/TRKA receptor tyrosine kinase and subsequent downstream signaling pathways. Plays a role in the inhibition of TNFalpha-induced apoptosis. Mechanistically, inhibits the NF-kappa-B signaling pathway by blocking phosphorylation of CHUK. Also promotes the stability of the thiamine transporter 1/SLC19A2 in intestinal epithelial cells leading to an increase of thiamine uptake process.</text>
</comment>
<feature type="transmembrane region" description="Helical" evidence="11">
    <location>
        <begin position="85"/>
        <end position="110"/>
    </location>
</feature>